<dbReference type="AlphaFoldDB" id="A0A233SMA6"/>
<evidence type="ECO:0000256" key="4">
    <source>
        <dbReference type="ARBA" id="ARBA00023002"/>
    </source>
</evidence>
<evidence type="ECO:0000313" key="9">
    <source>
        <dbReference type="Proteomes" id="UP000215483"/>
    </source>
</evidence>
<feature type="domain" description="Isopropylmalate dehydrogenase-like" evidence="7">
    <location>
        <begin position="7"/>
        <end position="341"/>
    </location>
</feature>
<name>A0A233SMA6_STRDA</name>
<comment type="cofactor">
    <cofactor evidence="2">
        <name>Mg(2+)</name>
        <dbReference type="ChEBI" id="CHEBI:18420"/>
    </cofactor>
</comment>
<dbReference type="OrthoDB" id="5289857at2"/>
<comment type="caution">
    <text evidence="8">The sequence shown here is derived from an EMBL/GenBank/DDBJ whole genome shotgun (WGS) entry which is preliminary data.</text>
</comment>
<proteinExistence type="predicted"/>
<dbReference type="PANTHER" id="PTHR43275:SF1">
    <property type="entry name" value="D-MALATE DEHYDROGENASE [DECARBOXYLATING]"/>
    <property type="match status" value="1"/>
</dbReference>
<evidence type="ECO:0000256" key="5">
    <source>
        <dbReference type="ARBA" id="ARBA00023027"/>
    </source>
</evidence>
<evidence type="ECO:0000256" key="1">
    <source>
        <dbReference type="ARBA" id="ARBA00001936"/>
    </source>
</evidence>
<reference evidence="8 9" key="1">
    <citation type="submission" date="2016-07" db="EMBL/GenBank/DDBJ databases">
        <title>Draft genome of Streptomyces diastatochromogenes.</title>
        <authorList>
            <person name="Podduturi R."/>
            <person name="Lukassen M.B."/>
            <person name="Clausen N."/>
            <person name="Nielsen J.L."/>
            <person name="Jorgensen N.O."/>
        </authorList>
    </citation>
    <scope>NUCLEOTIDE SEQUENCE [LARGE SCALE GENOMIC DNA]</scope>
    <source>
        <strain evidence="8 9">DSM 40608</strain>
    </source>
</reference>
<evidence type="ECO:0000256" key="6">
    <source>
        <dbReference type="ARBA" id="ARBA00023211"/>
    </source>
</evidence>
<dbReference type="InterPro" id="IPR024084">
    <property type="entry name" value="IsoPropMal-DH-like_dom"/>
</dbReference>
<keyword evidence="3" id="KW-0479">Metal-binding</keyword>
<dbReference type="RefSeq" id="WP_094216354.1">
    <property type="nucleotide sequence ID" value="NZ_MCGQ01000010.1"/>
</dbReference>
<dbReference type="InterPro" id="IPR050501">
    <property type="entry name" value="ICDH/IPMDH"/>
</dbReference>
<organism evidence="8 9">
    <name type="scientific">Streptomyces diastatochromogenes</name>
    <dbReference type="NCBI Taxonomy" id="42236"/>
    <lineage>
        <taxon>Bacteria</taxon>
        <taxon>Bacillati</taxon>
        <taxon>Actinomycetota</taxon>
        <taxon>Actinomycetes</taxon>
        <taxon>Kitasatosporales</taxon>
        <taxon>Streptomycetaceae</taxon>
        <taxon>Streptomyces</taxon>
    </lineage>
</organism>
<dbReference type="GO" id="GO:0046872">
    <property type="term" value="F:metal ion binding"/>
    <property type="evidence" value="ECO:0007669"/>
    <property type="project" value="UniProtKB-KW"/>
</dbReference>
<evidence type="ECO:0000313" key="8">
    <source>
        <dbReference type="EMBL" id="OXY96788.1"/>
    </source>
</evidence>
<sequence length="362" mass="38285">MSGDSKRITVIPGDGIGPEVIEPALAVLDVLALGVRLDVLDQVNAETYLSTGSALSPADLDRIRTSEATLLGAVGDPRLGDTAYVRSVLTTLRSELDLYANYRPVRLWHDRLSPLRDDTRRAIDCVIVRENTEGLYSGVGGSTRTGSPQEIAIDVDLNTHHGVSRILDFAFSVARRSVCVVDKANAVRNGGQLWQRCWHEAVERHPQFDTSHLYVDAAAMKLVTDPTAFDVIVTNNSYGDILSDLTAALAGGLGVAASANLNPATRQGLFEPVHGSAPDIAGTGIANPFAAILSAALLIEHLGHAEEADAVRRAVAAAVEAGRVTPDLGGSLSTKEVGAVVLAELRQPNAGRTRGRRCHAGA</sequence>
<gene>
    <name evidence="8" type="ORF">BEK98_11270</name>
</gene>
<comment type="cofactor">
    <cofactor evidence="1">
        <name>Mn(2+)</name>
        <dbReference type="ChEBI" id="CHEBI:29035"/>
    </cofactor>
</comment>
<dbReference type="Gene3D" id="3.40.718.10">
    <property type="entry name" value="Isopropylmalate Dehydrogenase"/>
    <property type="match status" value="1"/>
</dbReference>
<dbReference type="SUPFAM" id="SSF53659">
    <property type="entry name" value="Isocitrate/Isopropylmalate dehydrogenase-like"/>
    <property type="match status" value="1"/>
</dbReference>
<evidence type="ECO:0000256" key="2">
    <source>
        <dbReference type="ARBA" id="ARBA00001946"/>
    </source>
</evidence>
<keyword evidence="5" id="KW-0520">NAD</keyword>
<evidence type="ECO:0000256" key="3">
    <source>
        <dbReference type="ARBA" id="ARBA00022723"/>
    </source>
</evidence>
<dbReference type="EMBL" id="MCGQ01000010">
    <property type="protein sequence ID" value="OXY96788.1"/>
    <property type="molecule type" value="Genomic_DNA"/>
</dbReference>
<protein>
    <submittedName>
        <fullName evidence="8">Dehydrogenase</fullName>
    </submittedName>
</protein>
<accession>A0A233SMA6</accession>
<keyword evidence="6" id="KW-0464">Manganese</keyword>
<dbReference type="Proteomes" id="UP000215483">
    <property type="component" value="Unassembled WGS sequence"/>
</dbReference>
<keyword evidence="4" id="KW-0560">Oxidoreductase</keyword>
<dbReference type="GO" id="GO:0016491">
    <property type="term" value="F:oxidoreductase activity"/>
    <property type="evidence" value="ECO:0007669"/>
    <property type="project" value="UniProtKB-KW"/>
</dbReference>
<dbReference type="PANTHER" id="PTHR43275">
    <property type="entry name" value="D-MALATE DEHYDROGENASE [DECARBOXYLATING]"/>
    <property type="match status" value="1"/>
</dbReference>
<dbReference type="SMART" id="SM01329">
    <property type="entry name" value="Iso_dh"/>
    <property type="match status" value="1"/>
</dbReference>
<evidence type="ECO:0000259" key="7">
    <source>
        <dbReference type="SMART" id="SM01329"/>
    </source>
</evidence>
<dbReference type="Pfam" id="PF00180">
    <property type="entry name" value="Iso_dh"/>
    <property type="match status" value="1"/>
</dbReference>
<keyword evidence="9" id="KW-1185">Reference proteome</keyword>